<evidence type="ECO:0000256" key="1">
    <source>
        <dbReference type="SAM" id="MobiDB-lite"/>
    </source>
</evidence>
<keyword evidence="2" id="KW-0812">Transmembrane</keyword>
<name>A0ABN7ZW93_9BACI</name>
<feature type="transmembrane region" description="Helical" evidence="2">
    <location>
        <begin position="12"/>
        <end position="34"/>
    </location>
</feature>
<evidence type="ECO:0000313" key="4">
    <source>
        <dbReference type="Proteomes" id="UP000789423"/>
    </source>
</evidence>
<gene>
    <name evidence="3" type="ORF">BACCIP111899_01674</name>
</gene>
<dbReference type="Proteomes" id="UP000789423">
    <property type="component" value="Unassembled WGS sequence"/>
</dbReference>
<sequence length="97" mass="10947">MEFLLQDAMLCISVVTTALCLLEVLFLTNVSRFVRQQTYRGRQKAFAVVETCEEHIGNSLLFSIFYKHGMAHSVRRQEASGESDDVGPYITNVSLTN</sequence>
<keyword evidence="4" id="KW-1185">Reference proteome</keyword>
<reference evidence="3 4" key="1">
    <citation type="submission" date="2021-10" db="EMBL/GenBank/DDBJ databases">
        <authorList>
            <person name="Criscuolo A."/>
        </authorList>
    </citation>
    <scope>NUCLEOTIDE SEQUENCE [LARGE SCALE GENOMIC DNA]</scope>
    <source>
        <strain evidence="4">CIP 111899</strain>
    </source>
</reference>
<keyword evidence="2" id="KW-0472">Membrane</keyword>
<keyword evidence="2" id="KW-1133">Transmembrane helix</keyword>
<protein>
    <submittedName>
        <fullName evidence="3">Uncharacterized protein</fullName>
    </submittedName>
</protein>
<comment type="caution">
    <text evidence="3">The sequence shown here is derived from an EMBL/GenBank/DDBJ whole genome shotgun (WGS) entry which is preliminary data.</text>
</comment>
<feature type="region of interest" description="Disordered" evidence="1">
    <location>
        <begin position="77"/>
        <end position="97"/>
    </location>
</feature>
<evidence type="ECO:0000256" key="2">
    <source>
        <dbReference type="SAM" id="Phobius"/>
    </source>
</evidence>
<dbReference type="EMBL" id="CAKJTI010000006">
    <property type="protein sequence ID" value="CAG9612497.1"/>
    <property type="molecule type" value="Genomic_DNA"/>
</dbReference>
<accession>A0ABN7ZW93</accession>
<organism evidence="3 4">
    <name type="scientific">Bacillus rhizoplanae</name>
    <dbReference type="NCBI Taxonomy" id="2880966"/>
    <lineage>
        <taxon>Bacteria</taxon>
        <taxon>Bacillati</taxon>
        <taxon>Bacillota</taxon>
        <taxon>Bacilli</taxon>
        <taxon>Bacillales</taxon>
        <taxon>Bacillaceae</taxon>
        <taxon>Bacillus</taxon>
    </lineage>
</organism>
<evidence type="ECO:0000313" key="3">
    <source>
        <dbReference type="EMBL" id="CAG9612497.1"/>
    </source>
</evidence>
<dbReference type="RefSeq" id="WP_098308893.1">
    <property type="nucleotide sequence ID" value="NZ_CAKJTI010000006.1"/>
</dbReference>
<proteinExistence type="predicted"/>